<dbReference type="Gene3D" id="2.20.100.10">
    <property type="entry name" value="Thrombospondin type-1 (TSP1) repeat"/>
    <property type="match status" value="1"/>
</dbReference>
<dbReference type="WBParaSite" id="ACRNAN_scaffold1233.g18186.t1">
    <property type="protein sequence ID" value="ACRNAN_scaffold1233.g18186.t1"/>
    <property type="gene ID" value="ACRNAN_scaffold1233.g18186"/>
</dbReference>
<reference evidence="19" key="1">
    <citation type="submission" date="2022-11" db="UniProtKB">
        <authorList>
            <consortium name="WormBaseParasite"/>
        </authorList>
    </citation>
    <scope>IDENTIFICATION</scope>
</reference>
<dbReference type="PRINTS" id="PR00480">
    <property type="entry name" value="ASTACIN"/>
</dbReference>
<dbReference type="SMART" id="SM00235">
    <property type="entry name" value="ZnMc"/>
    <property type="match status" value="1"/>
</dbReference>
<feature type="domain" description="CUB" evidence="16">
    <location>
        <begin position="221"/>
        <end position="342"/>
    </location>
</feature>
<dbReference type="Pfam" id="PF01400">
    <property type="entry name" value="Astacin"/>
    <property type="match status" value="1"/>
</dbReference>
<evidence type="ECO:0000256" key="10">
    <source>
        <dbReference type="ARBA" id="ARBA00023157"/>
    </source>
</evidence>
<evidence type="ECO:0000256" key="15">
    <source>
        <dbReference type="RuleBase" id="RU361183"/>
    </source>
</evidence>
<dbReference type="SUPFAM" id="SSF49854">
    <property type="entry name" value="Spermadhesin, CUB domain"/>
    <property type="match status" value="1"/>
</dbReference>
<dbReference type="PROSITE" id="PS01186">
    <property type="entry name" value="EGF_2"/>
    <property type="match status" value="1"/>
</dbReference>
<evidence type="ECO:0000256" key="9">
    <source>
        <dbReference type="ARBA" id="ARBA00023049"/>
    </source>
</evidence>
<feature type="binding site" evidence="14">
    <location>
        <position position="83"/>
    </location>
    <ligand>
        <name>Zn(2+)</name>
        <dbReference type="ChEBI" id="CHEBI:29105"/>
        <note>catalytic</note>
    </ligand>
</feature>
<dbReference type="InterPro" id="IPR006026">
    <property type="entry name" value="Peptidase_Metallo"/>
</dbReference>
<proteinExistence type="predicted"/>
<dbReference type="InterPro" id="IPR034035">
    <property type="entry name" value="Astacin-like_dom"/>
</dbReference>
<dbReference type="PIRSF" id="PIRSF036365">
    <property type="entry name" value="Astacin_nematoda"/>
    <property type="match status" value="1"/>
</dbReference>
<dbReference type="InterPro" id="IPR036383">
    <property type="entry name" value="TSP1_rpt_sf"/>
</dbReference>
<dbReference type="GO" id="GO:0008270">
    <property type="term" value="F:zinc ion binding"/>
    <property type="evidence" value="ECO:0007669"/>
    <property type="project" value="UniProtKB-UniRule"/>
</dbReference>
<name>A0A914CMT9_9BILA</name>
<dbReference type="Proteomes" id="UP000887540">
    <property type="component" value="Unplaced"/>
</dbReference>
<comment type="subcellular location">
    <subcellularLocation>
        <location evidence="1 12">Secreted</location>
    </subcellularLocation>
</comment>
<dbReference type="InterPro" id="IPR017050">
    <property type="entry name" value="Metallopeptidase_nem"/>
</dbReference>
<keyword evidence="4 14" id="KW-0645">Protease</keyword>
<dbReference type="PROSITE" id="PS00022">
    <property type="entry name" value="EGF_1"/>
    <property type="match status" value="1"/>
</dbReference>
<keyword evidence="18" id="KW-1185">Reference proteome</keyword>
<evidence type="ECO:0000256" key="1">
    <source>
        <dbReference type="ARBA" id="ARBA00004613"/>
    </source>
</evidence>
<dbReference type="GO" id="GO:0006508">
    <property type="term" value="P:proteolysis"/>
    <property type="evidence" value="ECO:0007669"/>
    <property type="project" value="UniProtKB-KW"/>
</dbReference>
<evidence type="ECO:0000313" key="18">
    <source>
        <dbReference type="Proteomes" id="UP000887540"/>
    </source>
</evidence>
<feature type="domain" description="Peptidase M12A" evidence="17">
    <location>
        <begin position="1"/>
        <end position="187"/>
    </location>
</feature>
<dbReference type="InterPro" id="IPR000859">
    <property type="entry name" value="CUB_dom"/>
</dbReference>
<keyword evidence="3" id="KW-0245">EGF-like domain</keyword>
<evidence type="ECO:0000256" key="7">
    <source>
        <dbReference type="ARBA" id="ARBA00022801"/>
    </source>
</evidence>
<feature type="binding site" evidence="14">
    <location>
        <position position="87"/>
    </location>
    <ligand>
        <name>Zn(2+)</name>
        <dbReference type="ChEBI" id="CHEBI:29105"/>
        <note>catalytic</note>
    </ligand>
</feature>
<keyword evidence="2 12" id="KW-0964">Secreted</keyword>
<dbReference type="InterPro" id="IPR024079">
    <property type="entry name" value="MetalloPept_cat_dom_sf"/>
</dbReference>
<keyword evidence="9 14" id="KW-0482">Metalloprotease</keyword>
<dbReference type="PANTHER" id="PTHR10127:SF831">
    <property type="entry name" value="ZINC METALLOPROTEINASE NAS-37"/>
    <property type="match status" value="1"/>
</dbReference>
<keyword evidence="6" id="KW-0732">Signal</keyword>
<comment type="cofactor">
    <cofactor evidence="14 15">
        <name>Zn(2+)</name>
        <dbReference type="ChEBI" id="CHEBI:29105"/>
    </cofactor>
    <text evidence="14 15">Binds 1 zinc ion per subunit.</text>
</comment>
<evidence type="ECO:0000256" key="5">
    <source>
        <dbReference type="ARBA" id="ARBA00022723"/>
    </source>
</evidence>
<evidence type="ECO:0000256" key="11">
    <source>
        <dbReference type="ARBA" id="ARBA00023180"/>
    </source>
</evidence>
<dbReference type="InterPro" id="IPR035914">
    <property type="entry name" value="Sperma_CUB_dom_sf"/>
</dbReference>
<dbReference type="AlphaFoldDB" id="A0A914CMT9"/>
<dbReference type="PANTHER" id="PTHR10127">
    <property type="entry name" value="DISCOIDIN, CUB, EGF, LAMININ , AND ZINC METALLOPROTEASE DOMAIN CONTAINING"/>
    <property type="match status" value="1"/>
</dbReference>
<dbReference type="Gene3D" id="3.40.390.10">
    <property type="entry name" value="Collagenase (Catalytic Domain)"/>
    <property type="match status" value="1"/>
</dbReference>
<dbReference type="InterPro" id="IPR000742">
    <property type="entry name" value="EGF"/>
</dbReference>
<dbReference type="GO" id="GO:0018996">
    <property type="term" value="P:molting cycle, collagen and cuticulin-based cuticle"/>
    <property type="evidence" value="ECO:0007669"/>
    <property type="project" value="InterPro"/>
</dbReference>
<dbReference type="SUPFAM" id="SSF55486">
    <property type="entry name" value="Metalloproteases ('zincins'), catalytic domain"/>
    <property type="match status" value="1"/>
</dbReference>
<dbReference type="PROSITE" id="PS01180">
    <property type="entry name" value="CUB"/>
    <property type="match status" value="1"/>
</dbReference>
<evidence type="ECO:0000259" key="16">
    <source>
        <dbReference type="PROSITE" id="PS01180"/>
    </source>
</evidence>
<feature type="active site" evidence="14">
    <location>
        <position position="84"/>
    </location>
</feature>
<dbReference type="Gene3D" id="2.60.120.290">
    <property type="entry name" value="Spermadhesin, CUB domain"/>
    <property type="match status" value="1"/>
</dbReference>
<organism evidence="18 19">
    <name type="scientific">Acrobeloides nanus</name>
    <dbReference type="NCBI Taxonomy" id="290746"/>
    <lineage>
        <taxon>Eukaryota</taxon>
        <taxon>Metazoa</taxon>
        <taxon>Ecdysozoa</taxon>
        <taxon>Nematoda</taxon>
        <taxon>Chromadorea</taxon>
        <taxon>Rhabditida</taxon>
        <taxon>Tylenchina</taxon>
        <taxon>Cephalobomorpha</taxon>
        <taxon>Cephaloboidea</taxon>
        <taxon>Cephalobidae</taxon>
        <taxon>Acrobeloides</taxon>
    </lineage>
</organism>
<protein>
    <recommendedName>
        <fullName evidence="12">Zinc metalloproteinase</fullName>
    </recommendedName>
</protein>
<evidence type="ECO:0000256" key="6">
    <source>
        <dbReference type="ARBA" id="ARBA00022729"/>
    </source>
</evidence>
<evidence type="ECO:0000256" key="8">
    <source>
        <dbReference type="ARBA" id="ARBA00022833"/>
    </source>
</evidence>
<evidence type="ECO:0000256" key="13">
    <source>
        <dbReference type="PROSITE-ProRule" id="PRU00059"/>
    </source>
</evidence>
<evidence type="ECO:0000256" key="3">
    <source>
        <dbReference type="ARBA" id="ARBA00022536"/>
    </source>
</evidence>
<keyword evidence="8 14" id="KW-0862">Zinc</keyword>
<comment type="caution">
    <text evidence="13">Lacks conserved residue(s) required for the propagation of feature annotation.</text>
</comment>
<dbReference type="CDD" id="cd04280">
    <property type="entry name" value="ZnMc_astacin_like"/>
    <property type="match status" value="1"/>
</dbReference>
<dbReference type="PROSITE" id="PS50092">
    <property type="entry name" value="TSP1"/>
    <property type="match status" value="1"/>
</dbReference>
<dbReference type="CDD" id="cd00041">
    <property type="entry name" value="CUB"/>
    <property type="match status" value="1"/>
</dbReference>
<dbReference type="PROSITE" id="PS51864">
    <property type="entry name" value="ASTACIN"/>
    <property type="match status" value="1"/>
</dbReference>
<keyword evidence="11" id="KW-0325">Glycoprotein</keyword>
<sequence>YPDRKFTLTKILTAILATWKSYIRIGLRHIEDETCIRFEEDGHGDDYLLFVRGDGCWSNIGRAGGSQRISIGPGCGSKGIIAHETLHALGLWHEQARSDRDDFVFINYENIKSGTEYNFEKRSIQTSDNMNQPYDFGSIMHYNPKSFSISLQRNSLSSYDPKYQQTMGQREAISFKDAKMINLRYCNETCKTHLNCFAGGYTDPNDCNKCKCPEGYAGIYCDKLMDSNMNICRGSELIAKDDWQYIENPFIQINMNCNWRISARPDRRVALYLTNLTFPEDDACANYVEVKYKQDKVTSGARLCGSPPKTVWLSEDFEVLVMMRTNYFVRKGWGFKLYYREADESERKIPLPNIVFTTPNPNEKLTFATSSIATTTSPPISSTSIPVTSTTTLITTTPTTTPTTVTTTVRTTKLTTTSMPGKWTEWAFWSECSTSCGGCGTRKRVRACYGGNKICSGKDADIESCGLEVCSNPDVDINHRCQGQIVMPCDLMGKLDFEASSGEIATFEEDDRVRVVKDDRQNCIKFFSYPCMTSLLTININKKNFGSTSNFLSSGTCCSGYYPSNGKCYKLKSYKSY</sequence>
<evidence type="ECO:0000256" key="2">
    <source>
        <dbReference type="ARBA" id="ARBA00022525"/>
    </source>
</evidence>
<feature type="binding site" evidence="14">
    <location>
        <position position="93"/>
    </location>
    <ligand>
        <name>Zn(2+)</name>
        <dbReference type="ChEBI" id="CHEBI:29105"/>
        <note>catalytic</note>
    </ligand>
</feature>
<keyword evidence="10" id="KW-1015">Disulfide bond</keyword>
<evidence type="ECO:0000256" key="4">
    <source>
        <dbReference type="ARBA" id="ARBA00022670"/>
    </source>
</evidence>
<evidence type="ECO:0000256" key="12">
    <source>
        <dbReference type="PIRNR" id="PIRNR036365"/>
    </source>
</evidence>
<evidence type="ECO:0000256" key="14">
    <source>
        <dbReference type="PROSITE-ProRule" id="PRU01211"/>
    </source>
</evidence>
<accession>A0A914CMT9</accession>
<dbReference type="InterPro" id="IPR001506">
    <property type="entry name" value="Peptidase_M12A"/>
</dbReference>
<dbReference type="InterPro" id="IPR000884">
    <property type="entry name" value="TSP1_rpt"/>
</dbReference>
<dbReference type="SMART" id="SM00209">
    <property type="entry name" value="TSP1"/>
    <property type="match status" value="1"/>
</dbReference>
<keyword evidence="7 14" id="KW-0378">Hydrolase</keyword>
<dbReference type="SUPFAM" id="SSF82895">
    <property type="entry name" value="TSP-1 type 1 repeat"/>
    <property type="match status" value="1"/>
</dbReference>
<dbReference type="GO" id="GO:0004222">
    <property type="term" value="F:metalloendopeptidase activity"/>
    <property type="evidence" value="ECO:0007669"/>
    <property type="project" value="UniProtKB-UniRule"/>
</dbReference>
<dbReference type="Pfam" id="PF00090">
    <property type="entry name" value="TSP_1"/>
    <property type="match status" value="1"/>
</dbReference>
<dbReference type="SMART" id="SM00042">
    <property type="entry name" value="CUB"/>
    <property type="match status" value="1"/>
</dbReference>
<evidence type="ECO:0000313" key="19">
    <source>
        <dbReference type="WBParaSite" id="ACRNAN_scaffold1233.g18186.t1"/>
    </source>
</evidence>
<dbReference type="Pfam" id="PF00431">
    <property type="entry name" value="CUB"/>
    <property type="match status" value="1"/>
</dbReference>
<dbReference type="GO" id="GO:0005576">
    <property type="term" value="C:extracellular region"/>
    <property type="evidence" value="ECO:0007669"/>
    <property type="project" value="UniProtKB-SubCell"/>
</dbReference>
<keyword evidence="5 14" id="KW-0479">Metal-binding</keyword>
<evidence type="ECO:0000259" key="17">
    <source>
        <dbReference type="PROSITE" id="PS51864"/>
    </source>
</evidence>